<dbReference type="InterPro" id="IPR021361">
    <property type="entry name" value="Tad2-like_dom"/>
</dbReference>
<organism evidence="2 3">
    <name type="scientific">Bacillus mycoides (strain KBAB4)</name>
    <name type="common">Bacillus weihenstephanensis</name>
    <dbReference type="NCBI Taxonomy" id="315730"/>
    <lineage>
        <taxon>Bacteria</taxon>
        <taxon>Bacillati</taxon>
        <taxon>Bacillota</taxon>
        <taxon>Bacilli</taxon>
        <taxon>Bacillales</taxon>
        <taxon>Bacillaceae</taxon>
        <taxon>Bacillus</taxon>
        <taxon>Bacillus cereus group</taxon>
    </lineage>
</organism>
<name>A9VVK3_BACMK</name>
<dbReference type="RefSeq" id="WP_012260055.1">
    <property type="nucleotide sequence ID" value="NC_010182.1"/>
</dbReference>
<dbReference type="HOGENOM" id="CLU_141519_0_1_9"/>
<dbReference type="Pfam" id="PF11195">
    <property type="entry name" value="Tad2-like"/>
    <property type="match status" value="1"/>
</dbReference>
<evidence type="ECO:0000313" key="3">
    <source>
        <dbReference type="Proteomes" id="UP000002154"/>
    </source>
</evidence>
<feature type="domain" description="Thoeris anti-defense 2-like" evidence="1">
    <location>
        <begin position="1"/>
        <end position="84"/>
    </location>
</feature>
<sequence>MDFGKAIEALKQMKKVARKGWNGKGMFVYYVPANSYPTVTEVAKKEFGEVAHYNPYFAIKTVSGTISTWVPSVGDCLAEDWEVVA</sequence>
<protein>
    <recommendedName>
        <fullName evidence="1">Thoeris anti-defense 2-like domain-containing protein</fullName>
    </recommendedName>
</protein>
<reference evidence="2 3" key="1">
    <citation type="journal article" date="2008" name="Chem. Biol. Interact.">
        <title>Extending the Bacillus cereus group genomics to putative food-borne pathogens of different toxicity.</title>
        <authorList>
            <person name="Lapidus A."/>
            <person name="Goltsman E."/>
            <person name="Auger S."/>
            <person name="Galleron N."/>
            <person name="Segurens B."/>
            <person name="Dossat C."/>
            <person name="Land M.L."/>
            <person name="Broussolle V."/>
            <person name="Brillard J."/>
            <person name="Guinebretiere M.H."/>
            <person name="Sanchis V."/>
            <person name="Nguen-The C."/>
            <person name="Lereclus D."/>
            <person name="Richardson P."/>
            <person name="Wincker P."/>
            <person name="Weissenbach J."/>
            <person name="Ehrlich S.D."/>
            <person name="Sorokin A."/>
        </authorList>
    </citation>
    <scope>NUCLEOTIDE SEQUENCE [LARGE SCALE GENOMIC DNA]</scope>
    <source>
        <strain evidence="3">KBAB4</strain>
        <plasmid evidence="2 3">pBWB403</plasmid>
    </source>
</reference>
<proteinExistence type="predicted"/>
<dbReference type="Proteomes" id="UP000002154">
    <property type="component" value="Plasmid pBWB403"/>
</dbReference>
<geneLocation type="plasmid" evidence="2 3">
    <name>pBWB403</name>
</geneLocation>
<keyword evidence="2" id="KW-0614">Plasmid</keyword>
<dbReference type="EMBL" id="CP000906">
    <property type="protein sequence ID" value="ABY46818.1"/>
    <property type="molecule type" value="Genomic_DNA"/>
</dbReference>
<accession>A9VVK3</accession>
<dbReference type="AlphaFoldDB" id="A9VVK3"/>
<gene>
    <name evidence="2" type="ordered locus">BcerKBAB4_5324</name>
</gene>
<dbReference type="KEGG" id="bwe:BcerKBAB4_5324"/>
<evidence type="ECO:0000259" key="1">
    <source>
        <dbReference type="Pfam" id="PF11195"/>
    </source>
</evidence>
<evidence type="ECO:0000313" key="2">
    <source>
        <dbReference type="EMBL" id="ABY46818.1"/>
    </source>
</evidence>